<evidence type="ECO:0000313" key="4">
    <source>
        <dbReference type="RefSeq" id="XP_017769313.1"/>
    </source>
</evidence>
<dbReference type="InterPro" id="IPR040079">
    <property type="entry name" value="Glutathione_S-Trfase"/>
</dbReference>
<dbReference type="InterPro" id="IPR004046">
    <property type="entry name" value="GST_C"/>
</dbReference>
<feature type="domain" description="GST N-terminal" evidence="1">
    <location>
        <begin position="1"/>
        <end position="83"/>
    </location>
</feature>
<evidence type="ECO:0000313" key="3">
    <source>
        <dbReference type="Proteomes" id="UP000695000"/>
    </source>
</evidence>
<accession>A0ABM1M413</accession>
<dbReference type="SFLD" id="SFLDS00019">
    <property type="entry name" value="Glutathione_Transferase_(cytos"/>
    <property type="match status" value="1"/>
</dbReference>
<organism evidence="3 4">
    <name type="scientific">Nicrophorus vespilloides</name>
    <name type="common">Boreal carrion beetle</name>
    <dbReference type="NCBI Taxonomy" id="110193"/>
    <lineage>
        <taxon>Eukaryota</taxon>
        <taxon>Metazoa</taxon>
        <taxon>Ecdysozoa</taxon>
        <taxon>Arthropoda</taxon>
        <taxon>Hexapoda</taxon>
        <taxon>Insecta</taxon>
        <taxon>Pterygota</taxon>
        <taxon>Neoptera</taxon>
        <taxon>Endopterygota</taxon>
        <taxon>Coleoptera</taxon>
        <taxon>Polyphaga</taxon>
        <taxon>Staphyliniformia</taxon>
        <taxon>Silphidae</taxon>
        <taxon>Nicrophorinae</taxon>
        <taxon>Nicrophorus</taxon>
    </lineage>
</organism>
<dbReference type="InterPro" id="IPR036249">
    <property type="entry name" value="Thioredoxin-like_sf"/>
</dbReference>
<keyword evidence="3" id="KW-1185">Reference proteome</keyword>
<sequence>MAPKLYTTDLSPPARGVVLTEKALGIKLDHVHLDLMNGDHVKPEFIKMNPQHTIPTLVEDDGSVIWDSHAIMTYLVDKYGKDDSLYPKDLIKRAAVDQRLHFESGNMFSLLRRIVIGFKLGAKCVDPHCVDLVNEQYAFLDAFVDGHKWMVGDDLTVADFSLISSLTSMATIVPVDAKYKNLWGWMKRCEDLPYYEINKKGTQDFKAYWTKFKNA</sequence>
<gene>
    <name evidence="4" type="primary">LOC108557339</name>
</gene>
<dbReference type="Gene3D" id="3.40.30.10">
    <property type="entry name" value="Glutaredoxin"/>
    <property type="match status" value="1"/>
</dbReference>
<dbReference type="Proteomes" id="UP000695000">
    <property type="component" value="Unplaced"/>
</dbReference>
<dbReference type="Gene3D" id="1.20.1050.10">
    <property type="match status" value="1"/>
</dbReference>
<evidence type="ECO:0000259" key="2">
    <source>
        <dbReference type="PROSITE" id="PS50405"/>
    </source>
</evidence>
<dbReference type="CDD" id="cd03177">
    <property type="entry name" value="GST_C_Delta_Epsilon"/>
    <property type="match status" value="1"/>
</dbReference>
<dbReference type="PROSITE" id="PS50405">
    <property type="entry name" value="GST_CTER"/>
    <property type="match status" value="1"/>
</dbReference>
<dbReference type="SUPFAM" id="SSF47616">
    <property type="entry name" value="GST C-terminal domain-like"/>
    <property type="match status" value="1"/>
</dbReference>
<dbReference type="SFLD" id="SFLDG00358">
    <property type="entry name" value="Main_(cytGST)"/>
    <property type="match status" value="1"/>
</dbReference>
<proteinExistence type="predicted"/>
<dbReference type="InterPro" id="IPR036282">
    <property type="entry name" value="Glutathione-S-Trfase_C_sf"/>
</dbReference>
<reference evidence="4" key="1">
    <citation type="submission" date="2025-08" db="UniProtKB">
        <authorList>
            <consortium name="RefSeq"/>
        </authorList>
    </citation>
    <scope>IDENTIFICATION</scope>
    <source>
        <tissue evidence="4">Whole Larva</tissue>
    </source>
</reference>
<dbReference type="Pfam" id="PF13417">
    <property type="entry name" value="GST_N_3"/>
    <property type="match status" value="1"/>
</dbReference>
<dbReference type="PROSITE" id="PS50404">
    <property type="entry name" value="GST_NTER"/>
    <property type="match status" value="1"/>
</dbReference>
<evidence type="ECO:0000259" key="1">
    <source>
        <dbReference type="PROSITE" id="PS50404"/>
    </source>
</evidence>
<dbReference type="RefSeq" id="XP_017769313.1">
    <property type="nucleotide sequence ID" value="XM_017913824.1"/>
</dbReference>
<dbReference type="SFLD" id="SFLDG01153">
    <property type="entry name" value="Main.4:_Theta-like"/>
    <property type="match status" value="1"/>
</dbReference>
<dbReference type="CDD" id="cd03045">
    <property type="entry name" value="GST_N_Delta_Epsilon"/>
    <property type="match status" value="1"/>
</dbReference>
<feature type="domain" description="GST C-terminal" evidence="2">
    <location>
        <begin position="89"/>
        <end position="212"/>
    </location>
</feature>
<dbReference type="PANTHER" id="PTHR43969:SF8">
    <property type="entry name" value="GLUTATHIONE S TRANSFERASE E13, ISOFORM A-RELATED"/>
    <property type="match status" value="1"/>
</dbReference>
<dbReference type="InterPro" id="IPR010987">
    <property type="entry name" value="Glutathione-S-Trfase_C-like"/>
</dbReference>
<dbReference type="PANTHER" id="PTHR43969">
    <property type="entry name" value="GLUTATHIONE S TRANSFERASE D10, ISOFORM A-RELATED"/>
    <property type="match status" value="1"/>
</dbReference>
<dbReference type="SUPFAM" id="SSF52833">
    <property type="entry name" value="Thioredoxin-like"/>
    <property type="match status" value="1"/>
</dbReference>
<name>A0ABM1M413_NICVS</name>
<dbReference type="GeneID" id="108557339"/>
<protein>
    <submittedName>
        <fullName evidence="4">Glutathione S-transferase 1-1-like</fullName>
    </submittedName>
</protein>
<dbReference type="Pfam" id="PF00043">
    <property type="entry name" value="GST_C"/>
    <property type="match status" value="1"/>
</dbReference>
<dbReference type="InterPro" id="IPR004045">
    <property type="entry name" value="Glutathione_S-Trfase_N"/>
</dbReference>